<name>A0A9Q0T8Y9_SALPP</name>
<evidence type="ECO:0000313" key="4">
    <source>
        <dbReference type="Proteomes" id="UP001151532"/>
    </source>
</evidence>
<keyword evidence="1" id="KW-0597">Phosphoprotein</keyword>
<dbReference type="InterPro" id="IPR052048">
    <property type="entry name" value="ST_Response_Regulator"/>
</dbReference>
<dbReference type="Pfam" id="PF00072">
    <property type="entry name" value="Response_reg"/>
    <property type="match status" value="1"/>
</dbReference>
<feature type="domain" description="Response regulatory" evidence="2">
    <location>
        <begin position="42"/>
        <end position="161"/>
    </location>
</feature>
<sequence length="161" mass="17768">MPITSNSKLNFFRCSPSDPEAMSADHHKFSLQGGTEQLLNTALGISEDTLLLTVVISGNMHCWRPRSGEVYDVSWDRKAAYNGVSRGEECERSCFSSSCWGFFDLIIMDEQMPIMGGIQATQLLRKMGVKSQIVGVTSESDRQAFFDAGADECLENPLDTA</sequence>
<proteinExistence type="predicted"/>
<organism evidence="3 4">
    <name type="scientific">Salix purpurea</name>
    <name type="common">Purple osier willow</name>
    <dbReference type="NCBI Taxonomy" id="77065"/>
    <lineage>
        <taxon>Eukaryota</taxon>
        <taxon>Viridiplantae</taxon>
        <taxon>Streptophyta</taxon>
        <taxon>Embryophyta</taxon>
        <taxon>Tracheophyta</taxon>
        <taxon>Spermatophyta</taxon>
        <taxon>Magnoliopsida</taxon>
        <taxon>eudicotyledons</taxon>
        <taxon>Gunneridae</taxon>
        <taxon>Pentapetalae</taxon>
        <taxon>rosids</taxon>
        <taxon>fabids</taxon>
        <taxon>Malpighiales</taxon>
        <taxon>Salicaceae</taxon>
        <taxon>Saliceae</taxon>
        <taxon>Salix</taxon>
    </lineage>
</organism>
<dbReference type="OrthoDB" id="21225at2759"/>
<evidence type="ECO:0000259" key="2">
    <source>
        <dbReference type="PROSITE" id="PS50110"/>
    </source>
</evidence>
<dbReference type="Proteomes" id="UP001151532">
    <property type="component" value="Chromosome 3"/>
</dbReference>
<evidence type="ECO:0000313" key="3">
    <source>
        <dbReference type="EMBL" id="KAJ6705078.1"/>
    </source>
</evidence>
<dbReference type="EMBL" id="JAPFFK010000016">
    <property type="protein sequence ID" value="KAJ6705078.1"/>
    <property type="molecule type" value="Genomic_DNA"/>
</dbReference>
<accession>A0A9Q0T8Y9</accession>
<feature type="modified residue" description="4-aspartylphosphate" evidence="1">
    <location>
        <position position="109"/>
    </location>
</feature>
<dbReference type="Gene3D" id="3.40.50.2300">
    <property type="match status" value="1"/>
</dbReference>
<keyword evidence="4" id="KW-1185">Reference proteome</keyword>
<dbReference type="AlphaFoldDB" id="A0A9Q0T8Y9"/>
<dbReference type="CDD" id="cd17546">
    <property type="entry name" value="REC_hyHK_CKI1_RcsC-like"/>
    <property type="match status" value="1"/>
</dbReference>
<dbReference type="PANTHER" id="PTHR43228">
    <property type="entry name" value="TWO-COMPONENT RESPONSE REGULATOR"/>
    <property type="match status" value="1"/>
</dbReference>
<evidence type="ECO:0000256" key="1">
    <source>
        <dbReference type="PROSITE-ProRule" id="PRU00169"/>
    </source>
</evidence>
<gene>
    <name evidence="3" type="ORF">OIU79_009893</name>
</gene>
<dbReference type="InterPro" id="IPR001789">
    <property type="entry name" value="Sig_transdc_resp-reg_receiver"/>
</dbReference>
<reference evidence="3" key="2">
    <citation type="journal article" date="2023" name="Int. J. Mol. Sci.">
        <title>De Novo Assembly and Annotation of 11 Diverse Shrub Willow (Salix) Genomes Reveals Novel Gene Organization in Sex-Linked Regions.</title>
        <authorList>
            <person name="Hyden B."/>
            <person name="Feng K."/>
            <person name="Yates T.B."/>
            <person name="Jawdy S."/>
            <person name="Cereghino C."/>
            <person name="Smart L.B."/>
            <person name="Muchero W."/>
        </authorList>
    </citation>
    <scope>NUCLEOTIDE SEQUENCE</scope>
    <source>
        <tissue evidence="3">Shoot tip</tissue>
    </source>
</reference>
<dbReference type="InterPro" id="IPR011006">
    <property type="entry name" value="CheY-like_superfamily"/>
</dbReference>
<dbReference type="PANTHER" id="PTHR43228:SF19">
    <property type="entry name" value="RESPONSE REGULATOR RECEIVER DOMAIN PROTEIN"/>
    <property type="match status" value="1"/>
</dbReference>
<comment type="caution">
    <text evidence="3">The sequence shown here is derived from an EMBL/GenBank/DDBJ whole genome shotgun (WGS) entry which is preliminary data.</text>
</comment>
<dbReference type="GO" id="GO:0000160">
    <property type="term" value="P:phosphorelay signal transduction system"/>
    <property type="evidence" value="ECO:0007669"/>
    <property type="project" value="InterPro"/>
</dbReference>
<protein>
    <submittedName>
        <fullName evidence="3">TWO-COMPONENT RESPONSE REGULATOR 24</fullName>
    </submittedName>
</protein>
<dbReference type="PROSITE" id="PS50110">
    <property type="entry name" value="RESPONSE_REGULATORY"/>
    <property type="match status" value="1"/>
</dbReference>
<reference evidence="3" key="1">
    <citation type="submission" date="2022-11" db="EMBL/GenBank/DDBJ databases">
        <authorList>
            <person name="Hyden B.L."/>
            <person name="Feng K."/>
            <person name="Yates T."/>
            <person name="Jawdy S."/>
            <person name="Smart L.B."/>
            <person name="Muchero W."/>
        </authorList>
    </citation>
    <scope>NUCLEOTIDE SEQUENCE</scope>
    <source>
        <tissue evidence="3">Shoot tip</tissue>
    </source>
</reference>
<dbReference type="SUPFAM" id="SSF52172">
    <property type="entry name" value="CheY-like"/>
    <property type="match status" value="1"/>
</dbReference>